<dbReference type="GeneID" id="64767112"/>
<evidence type="ECO:0000313" key="1">
    <source>
        <dbReference type="EMBL" id="QDH91866.1"/>
    </source>
</evidence>
<dbReference type="Pfam" id="PF03747">
    <property type="entry name" value="ADP_ribosyl_GH"/>
    <property type="match status" value="1"/>
</dbReference>
<name>A0A514DE31_9CAUD</name>
<reference evidence="1 2" key="1">
    <citation type="submission" date="2019-05" db="EMBL/GenBank/DDBJ databases">
        <authorList>
            <person name="Pope W.H."/>
            <person name="Garlena R.A."/>
            <person name="Russell D.A."/>
            <person name="Jacobs-Sera D."/>
            <person name="Hatfull G.F."/>
        </authorList>
    </citation>
    <scope>NUCLEOTIDE SEQUENCE [LARGE SCALE GENOMIC DNA]</scope>
</reference>
<dbReference type="KEGG" id="vg:64767112"/>
<dbReference type="PANTHER" id="PTHR16222">
    <property type="entry name" value="ADP-RIBOSYLGLYCOHYDROLASE"/>
    <property type="match status" value="1"/>
</dbReference>
<gene>
    <name evidence="1" type="primary">191</name>
    <name evidence="1" type="ORF">SEA_PHRAPPUCCINO_191</name>
</gene>
<protein>
    <submittedName>
        <fullName evidence="1">Glycohydrolase</fullName>
    </submittedName>
</protein>
<sequence>MTIFDLAPSIQRNILLGIAYGDAWGYPNEFHSYAELTKKTPHGPDVPKKLFVSDDTQMALALAQALTYLREDTEPEVTQFLIIDEFIKWSEDKDNNRAPGHTCMSSCYNLKEGMSWERAHGVASKGCGAVMRVAPAAFLPEGLWQPVAMWQAAATHGHPAAIAASLILAAVVRRKATGGAFPEGVLAGAIELTCNIAPRGVGSDWLIDHRLAGSSRAAAAMVSFGMTLVRDKLIEAAAKLTAFRSDPWHDDPSKDLPGWYSDDALACALLCVDMVDDPVEALRRAATTEGDSDSIAAIAGAVLGADPAITWPAEWYARLEPRYRTWIDTFGKE</sequence>
<dbReference type="EMBL" id="MK937592">
    <property type="protein sequence ID" value="QDH91866.1"/>
    <property type="molecule type" value="Genomic_DNA"/>
</dbReference>
<accession>A0A514DE31</accession>
<dbReference type="InterPro" id="IPR050792">
    <property type="entry name" value="ADP-ribosylglycohydrolase"/>
</dbReference>
<keyword evidence="2" id="KW-1185">Reference proteome</keyword>
<dbReference type="InterPro" id="IPR005502">
    <property type="entry name" value="Ribosyl_crysJ1"/>
</dbReference>
<dbReference type="PANTHER" id="PTHR16222:SF12">
    <property type="entry name" value="ADP-RIBOSYLGLYCOHYDROLASE-RELATED"/>
    <property type="match status" value="1"/>
</dbReference>
<proteinExistence type="predicted"/>
<organism evidence="1 2">
    <name type="scientific">Mycobacterium phage Phrappuccino</name>
    <dbReference type="NCBI Taxonomy" id="2591223"/>
    <lineage>
        <taxon>Viruses</taxon>
        <taxon>Duplodnaviria</taxon>
        <taxon>Heunggongvirae</taxon>
        <taxon>Uroviricota</taxon>
        <taxon>Caudoviricetes</taxon>
        <taxon>Phrappuccinovirus</taxon>
        <taxon>Phrappuccinovirus phrappuccino</taxon>
        <taxon>Phreappuccinovirus Phrappuccino</taxon>
    </lineage>
</organism>
<evidence type="ECO:0000313" key="2">
    <source>
        <dbReference type="Proteomes" id="UP000316777"/>
    </source>
</evidence>
<dbReference type="Proteomes" id="UP000316777">
    <property type="component" value="Segment"/>
</dbReference>
<dbReference type="SUPFAM" id="SSF101478">
    <property type="entry name" value="ADP-ribosylglycohydrolase"/>
    <property type="match status" value="1"/>
</dbReference>
<dbReference type="Gene3D" id="1.10.4080.10">
    <property type="entry name" value="ADP-ribosylation/Crystallin J1"/>
    <property type="match status" value="1"/>
</dbReference>
<dbReference type="RefSeq" id="YP_010059880.1">
    <property type="nucleotide sequence ID" value="NC_054727.1"/>
</dbReference>
<dbReference type="InterPro" id="IPR036705">
    <property type="entry name" value="Ribosyl_crysJ1_sf"/>
</dbReference>